<feature type="region of interest" description="Disordered" evidence="4">
    <location>
        <begin position="1"/>
        <end position="109"/>
    </location>
</feature>
<evidence type="ECO:0000313" key="6">
    <source>
        <dbReference type="EMBL" id="KAJ7700026.1"/>
    </source>
</evidence>
<dbReference type="InterPro" id="IPR009071">
    <property type="entry name" value="HMG_box_dom"/>
</dbReference>
<feature type="compositionally biased region" description="Low complexity" evidence="4">
    <location>
        <begin position="28"/>
        <end position="40"/>
    </location>
</feature>
<dbReference type="Pfam" id="PF00505">
    <property type="entry name" value="HMG_box"/>
    <property type="match status" value="1"/>
</dbReference>
<dbReference type="SUPFAM" id="SSF47095">
    <property type="entry name" value="HMG-box"/>
    <property type="match status" value="1"/>
</dbReference>
<protein>
    <recommendedName>
        <fullName evidence="5">HMG box domain-containing protein</fullName>
    </recommendedName>
</protein>
<accession>A0AAD7DVC6</accession>
<dbReference type="EMBL" id="JARKIE010000021">
    <property type="protein sequence ID" value="KAJ7700026.1"/>
    <property type="molecule type" value="Genomic_DNA"/>
</dbReference>
<gene>
    <name evidence="6" type="ORF">B0H17DRAFT_1196035</name>
</gene>
<organism evidence="6 7">
    <name type="scientific">Mycena rosella</name>
    <name type="common">Pink bonnet</name>
    <name type="synonym">Agaricus rosellus</name>
    <dbReference type="NCBI Taxonomy" id="1033263"/>
    <lineage>
        <taxon>Eukaryota</taxon>
        <taxon>Fungi</taxon>
        <taxon>Dikarya</taxon>
        <taxon>Basidiomycota</taxon>
        <taxon>Agaricomycotina</taxon>
        <taxon>Agaricomycetes</taxon>
        <taxon>Agaricomycetidae</taxon>
        <taxon>Agaricales</taxon>
        <taxon>Marasmiineae</taxon>
        <taxon>Mycenaceae</taxon>
        <taxon>Mycena</taxon>
    </lineage>
</organism>
<feature type="compositionally biased region" description="Polar residues" evidence="4">
    <location>
        <begin position="242"/>
        <end position="255"/>
    </location>
</feature>
<dbReference type="AlphaFoldDB" id="A0AAD7DVC6"/>
<evidence type="ECO:0000313" key="7">
    <source>
        <dbReference type="Proteomes" id="UP001221757"/>
    </source>
</evidence>
<feature type="DNA-binding region" description="HMG box" evidence="3">
    <location>
        <begin position="107"/>
        <end position="176"/>
    </location>
</feature>
<evidence type="ECO:0000256" key="2">
    <source>
        <dbReference type="ARBA" id="ARBA00023242"/>
    </source>
</evidence>
<keyword evidence="7" id="KW-1185">Reference proteome</keyword>
<feature type="domain" description="HMG box" evidence="5">
    <location>
        <begin position="107"/>
        <end position="176"/>
    </location>
</feature>
<dbReference type="GO" id="GO:0000981">
    <property type="term" value="F:DNA-binding transcription factor activity, RNA polymerase II-specific"/>
    <property type="evidence" value="ECO:0007669"/>
    <property type="project" value="TreeGrafter"/>
</dbReference>
<dbReference type="SMART" id="SM00398">
    <property type="entry name" value="HMG"/>
    <property type="match status" value="1"/>
</dbReference>
<sequence>MNTYAQIKLEDQAAAAAQSNHHFPPAPSSDSALTSSSDWSQYSSPAQSPAVPHARLARSVRGVERQRAKGEYDAVPSSPYPSYYRSPIQPPSAPVLPSPSKSKSRRIPRPPNAFILYRSSLLSKGKIPDNIERRQQTLSRVAGQCWNLLTAAQKRVWQDLAAERAAIHQLEYPDYHFKPSSRGKGKAKLRSNEDKSDDAIRALRETYVGICGPSICASRQRKSKSRAEEVKLNGDAHDAHPSTPSALSSPVSPLDTQDLGAYNWTAFSGSNSPSPSLPSPTSSSSNDPPLPPCFPQHTFPHFTAPRRPSTSLGFVRRLDEDTSCFQAGYTLERPASAASDTGLATLVRDLNITPTATNFGHISMPPTPKFYGVPYSTVDQGAIRAPFPFAALNPQFDPASGMDAEQPSANDQGNFSDPQFMMTLDDSYGFNNDANIPFSFDGWSFDQPMGSGQ</sequence>
<reference evidence="6" key="1">
    <citation type="submission" date="2023-03" db="EMBL/GenBank/DDBJ databases">
        <title>Massive genome expansion in bonnet fungi (Mycena s.s.) driven by repeated elements and novel gene families across ecological guilds.</title>
        <authorList>
            <consortium name="Lawrence Berkeley National Laboratory"/>
            <person name="Harder C.B."/>
            <person name="Miyauchi S."/>
            <person name="Viragh M."/>
            <person name="Kuo A."/>
            <person name="Thoen E."/>
            <person name="Andreopoulos B."/>
            <person name="Lu D."/>
            <person name="Skrede I."/>
            <person name="Drula E."/>
            <person name="Henrissat B."/>
            <person name="Morin E."/>
            <person name="Kohler A."/>
            <person name="Barry K."/>
            <person name="LaButti K."/>
            <person name="Morin E."/>
            <person name="Salamov A."/>
            <person name="Lipzen A."/>
            <person name="Mereny Z."/>
            <person name="Hegedus B."/>
            <person name="Baldrian P."/>
            <person name="Stursova M."/>
            <person name="Weitz H."/>
            <person name="Taylor A."/>
            <person name="Grigoriev I.V."/>
            <person name="Nagy L.G."/>
            <person name="Martin F."/>
            <person name="Kauserud H."/>
        </authorList>
    </citation>
    <scope>NUCLEOTIDE SEQUENCE</scope>
    <source>
        <strain evidence="6">CBHHK067</strain>
    </source>
</reference>
<dbReference type="PROSITE" id="PS50118">
    <property type="entry name" value="HMG_BOX_2"/>
    <property type="match status" value="1"/>
</dbReference>
<feature type="compositionally biased region" description="Low complexity" evidence="4">
    <location>
        <begin position="76"/>
        <end position="87"/>
    </location>
</feature>
<comment type="caution">
    <text evidence="6">The sequence shown here is derived from an EMBL/GenBank/DDBJ whole genome shotgun (WGS) entry which is preliminary data.</text>
</comment>
<feature type="compositionally biased region" description="Low complexity" evidence="4">
    <location>
        <begin position="268"/>
        <end position="287"/>
    </location>
</feature>
<dbReference type="CDD" id="cd01389">
    <property type="entry name" value="HMG-box_ROX1-like"/>
    <property type="match status" value="1"/>
</dbReference>
<dbReference type="PANTHER" id="PTHR45789">
    <property type="entry name" value="FI18025P1"/>
    <property type="match status" value="1"/>
</dbReference>
<proteinExistence type="predicted"/>
<evidence type="ECO:0000256" key="1">
    <source>
        <dbReference type="ARBA" id="ARBA00023125"/>
    </source>
</evidence>
<dbReference type="Gene3D" id="1.10.30.10">
    <property type="entry name" value="High mobility group box domain"/>
    <property type="match status" value="1"/>
</dbReference>
<evidence type="ECO:0000256" key="4">
    <source>
        <dbReference type="SAM" id="MobiDB-lite"/>
    </source>
</evidence>
<name>A0AAD7DVC6_MYCRO</name>
<evidence type="ECO:0000259" key="5">
    <source>
        <dbReference type="PROSITE" id="PS50118"/>
    </source>
</evidence>
<keyword evidence="2 3" id="KW-0539">Nucleus</keyword>
<feature type="compositionally biased region" description="Basic and acidic residues" evidence="4">
    <location>
        <begin position="225"/>
        <end position="240"/>
    </location>
</feature>
<keyword evidence="1 3" id="KW-0238">DNA-binding</keyword>
<dbReference type="GO" id="GO:0005634">
    <property type="term" value="C:nucleus"/>
    <property type="evidence" value="ECO:0007669"/>
    <property type="project" value="UniProtKB-UniRule"/>
</dbReference>
<dbReference type="PANTHER" id="PTHR45789:SF2">
    <property type="entry name" value="FI18025P1"/>
    <property type="match status" value="1"/>
</dbReference>
<dbReference type="InterPro" id="IPR051356">
    <property type="entry name" value="SOX/SOX-like_TF"/>
</dbReference>
<dbReference type="InterPro" id="IPR036910">
    <property type="entry name" value="HMG_box_dom_sf"/>
</dbReference>
<feature type="region of interest" description="Disordered" evidence="4">
    <location>
        <begin position="222"/>
        <end position="291"/>
    </location>
</feature>
<evidence type="ECO:0000256" key="3">
    <source>
        <dbReference type="PROSITE-ProRule" id="PRU00267"/>
    </source>
</evidence>
<feature type="compositionally biased region" description="Basic and acidic residues" evidence="4">
    <location>
        <begin position="61"/>
        <end position="72"/>
    </location>
</feature>
<dbReference type="GO" id="GO:0000978">
    <property type="term" value="F:RNA polymerase II cis-regulatory region sequence-specific DNA binding"/>
    <property type="evidence" value="ECO:0007669"/>
    <property type="project" value="TreeGrafter"/>
</dbReference>
<dbReference type="Proteomes" id="UP001221757">
    <property type="component" value="Unassembled WGS sequence"/>
</dbReference>
<feature type="compositionally biased region" description="Pro residues" evidence="4">
    <location>
        <begin position="88"/>
        <end position="97"/>
    </location>
</feature>